<dbReference type="InterPro" id="IPR002645">
    <property type="entry name" value="STAS_dom"/>
</dbReference>
<dbReference type="AlphaFoldDB" id="A0A1H9WF38"/>
<dbReference type="SUPFAM" id="SSF55874">
    <property type="entry name" value="ATPase domain of HSP90 chaperone/DNA topoisomerase II/histidine kinase"/>
    <property type="match status" value="1"/>
</dbReference>
<dbReference type="CDD" id="cd16936">
    <property type="entry name" value="HATPase_RsbW-like"/>
    <property type="match status" value="1"/>
</dbReference>
<feature type="domain" description="STAS" evidence="2">
    <location>
        <begin position="9"/>
        <end position="118"/>
    </location>
</feature>
<protein>
    <submittedName>
        <fullName evidence="3">Anti-sigma regulatory factor (Ser/Thr protein kinase)</fullName>
    </submittedName>
</protein>
<dbReference type="Pfam" id="PF01740">
    <property type="entry name" value="STAS"/>
    <property type="match status" value="1"/>
</dbReference>
<accession>A0A1H9WF38</accession>
<dbReference type="PROSITE" id="PS50801">
    <property type="entry name" value="STAS"/>
    <property type="match status" value="1"/>
</dbReference>
<dbReference type="SUPFAM" id="SSF52091">
    <property type="entry name" value="SpoIIaa-like"/>
    <property type="match status" value="1"/>
</dbReference>
<gene>
    <name evidence="3" type="ORF">SAMN04488000_12228</name>
</gene>
<dbReference type="InterPro" id="IPR003594">
    <property type="entry name" value="HATPase_dom"/>
</dbReference>
<evidence type="ECO:0000313" key="4">
    <source>
        <dbReference type="Proteomes" id="UP000199503"/>
    </source>
</evidence>
<keyword evidence="3" id="KW-0808">Transferase</keyword>
<dbReference type="PANTHER" id="PTHR35526:SF3">
    <property type="entry name" value="ANTI-SIGMA-F FACTOR RSBW"/>
    <property type="match status" value="1"/>
</dbReference>
<dbReference type="STRING" id="65499.SAMN04488000_12228"/>
<name>A0A1H9WF38_9PSEU</name>
<evidence type="ECO:0000313" key="3">
    <source>
        <dbReference type="EMBL" id="SES32399.1"/>
    </source>
</evidence>
<dbReference type="PANTHER" id="PTHR35526">
    <property type="entry name" value="ANTI-SIGMA-F FACTOR RSBW-RELATED"/>
    <property type="match status" value="1"/>
</dbReference>
<keyword evidence="1" id="KW-0723">Serine/threonine-protein kinase</keyword>
<dbReference type="InterPro" id="IPR036890">
    <property type="entry name" value="HATPase_C_sf"/>
</dbReference>
<reference evidence="4" key="1">
    <citation type="submission" date="2016-10" db="EMBL/GenBank/DDBJ databases">
        <authorList>
            <person name="Varghese N."/>
            <person name="Submissions S."/>
        </authorList>
    </citation>
    <scope>NUCLEOTIDE SEQUENCE [LARGE SCALE GENOMIC DNA]</scope>
    <source>
        <strain evidence="4">DSM 44437</strain>
    </source>
</reference>
<evidence type="ECO:0000256" key="1">
    <source>
        <dbReference type="ARBA" id="ARBA00022527"/>
    </source>
</evidence>
<dbReference type="EMBL" id="FOFV01000022">
    <property type="protein sequence ID" value="SES32399.1"/>
    <property type="molecule type" value="Genomic_DNA"/>
</dbReference>
<keyword evidence="3" id="KW-0418">Kinase</keyword>
<dbReference type="CDD" id="cd07043">
    <property type="entry name" value="STAS_anti-anti-sigma_factors"/>
    <property type="match status" value="1"/>
</dbReference>
<organism evidence="3 4">
    <name type="scientific">Lentzea albida</name>
    <dbReference type="NCBI Taxonomy" id="65499"/>
    <lineage>
        <taxon>Bacteria</taxon>
        <taxon>Bacillati</taxon>
        <taxon>Actinomycetota</taxon>
        <taxon>Actinomycetes</taxon>
        <taxon>Pseudonocardiales</taxon>
        <taxon>Pseudonocardiaceae</taxon>
        <taxon>Lentzea</taxon>
    </lineage>
</organism>
<sequence>MAGSRVEQLKVRAEERDECTLISVDGVLGRSTYAVLRDYMLKCAVEAPRALVVDLSNVTIATTSALSVFTTVWLRISDWPATPLLVATGSRHVELLRRTAIRRYVGVYGQVGEALANVERPAPRKRVARELPHDPSSPRAARLFVRQTCAEWELADLLTNDAVQVASELVQNTVQHTFSEVVRLRLELRRGRLTVAVGDDSSIPVVLGDPGSPANFGRGLHVVAQLARTWGCVIDRPGGRKTVWAVL</sequence>
<dbReference type="Gene3D" id="3.30.750.24">
    <property type="entry name" value="STAS domain"/>
    <property type="match status" value="1"/>
</dbReference>
<dbReference type="InterPro" id="IPR036513">
    <property type="entry name" value="STAS_dom_sf"/>
</dbReference>
<keyword evidence="4" id="KW-1185">Reference proteome</keyword>
<dbReference type="OrthoDB" id="4327509at2"/>
<dbReference type="GO" id="GO:0004674">
    <property type="term" value="F:protein serine/threonine kinase activity"/>
    <property type="evidence" value="ECO:0007669"/>
    <property type="project" value="UniProtKB-KW"/>
</dbReference>
<evidence type="ECO:0000259" key="2">
    <source>
        <dbReference type="PROSITE" id="PS50801"/>
    </source>
</evidence>
<dbReference type="RefSeq" id="WP_089925041.1">
    <property type="nucleotide sequence ID" value="NZ_FOFV01000022.1"/>
</dbReference>
<dbReference type="Gene3D" id="3.30.565.10">
    <property type="entry name" value="Histidine kinase-like ATPase, C-terminal domain"/>
    <property type="match status" value="1"/>
</dbReference>
<proteinExistence type="predicted"/>
<dbReference type="InterPro" id="IPR050267">
    <property type="entry name" value="Anti-sigma-factor_SerPK"/>
</dbReference>
<dbReference type="Pfam" id="PF13581">
    <property type="entry name" value="HATPase_c_2"/>
    <property type="match status" value="1"/>
</dbReference>
<dbReference type="Proteomes" id="UP000199503">
    <property type="component" value="Unassembled WGS sequence"/>
</dbReference>